<dbReference type="InterPro" id="IPR001304">
    <property type="entry name" value="C-type_lectin-like"/>
</dbReference>
<feature type="domain" description="Ig-like" evidence="15">
    <location>
        <begin position="650"/>
        <end position="737"/>
    </location>
</feature>
<keyword evidence="8" id="KW-0965">Cell junction</keyword>
<comment type="caution">
    <text evidence="17">The sequence shown here is derived from an EMBL/GenBank/DDBJ whole genome shotgun (WGS) entry which is preliminary data.</text>
</comment>
<feature type="domain" description="Fibronectin type-III" evidence="16">
    <location>
        <begin position="948"/>
        <end position="1047"/>
    </location>
</feature>
<dbReference type="GO" id="GO:0005918">
    <property type="term" value="C:septate junction"/>
    <property type="evidence" value="ECO:0007669"/>
    <property type="project" value="UniProtKB-SubCell"/>
</dbReference>
<gene>
    <name evidence="17" type="ORF">PYX00_010329</name>
</gene>
<evidence type="ECO:0000313" key="17">
    <source>
        <dbReference type="EMBL" id="KAL0268356.1"/>
    </source>
</evidence>
<keyword evidence="11" id="KW-0325">Glycoprotein</keyword>
<keyword evidence="13" id="KW-0393">Immunoglobulin domain</keyword>
<dbReference type="GO" id="GO:0098552">
    <property type="term" value="C:side of membrane"/>
    <property type="evidence" value="ECO:0007669"/>
    <property type="project" value="UniProtKB-KW"/>
</dbReference>
<evidence type="ECO:0000256" key="7">
    <source>
        <dbReference type="ARBA" id="ARBA00022889"/>
    </source>
</evidence>
<name>A0AAW2HFA1_9NEOP</name>
<dbReference type="GO" id="GO:0060857">
    <property type="term" value="P:establishment of glial blood-brain barrier"/>
    <property type="evidence" value="ECO:0007669"/>
    <property type="project" value="UniProtKB-ARBA"/>
</dbReference>
<evidence type="ECO:0000256" key="5">
    <source>
        <dbReference type="ARBA" id="ARBA00022729"/>
    </source>
</evidence>
<dbReference type="GO" id="GO:0021682">
    <property type="term" value="P:nerve maturation"/>
    <property type="evidence" value="ECO:0007669"/>
    <property type="project" value="UniProtKB-ARBA"/>
</dbReference>
<evidence type="ECO:0000256" key="4">
    <source>
        <dbReference type="ARBA" id="ARBA00022622"/>
    </source>
</evidence>
<keyword evidence="5" id="KW-0732">Signal</keyword>
<evidence type="ECO:0000256" key="6">
    <source>
        <dbReference type="ARBA" id="ARBA00022737"/>
    </source>
</evidence>
<dbReference type="InterPro" id="IPR013783">
    <property type="entry name" value="Ig-like_fold"/>
</dbReference>
<keyword evidence="6" id="KW-0677">Repeat</keyword>
<feature type="domain" description="Ig-like" evidence="15">
    <location>
        <begin position="552"/>
        <end position="644"/>
    </location>
</feature>
<keyword evidence="12" id="KW-0449">Lipoprotein</keyword>
<organism evidence="17">
    <name type="scientific">Menopon gallinae</name>
    <name type="common">poultry shaft louse</name>
    <dbReference type="NCBI Taxonomy" id="328185"/>
    <lineage>
        <taxon>Eukaryota</taxon>
        <taxon>Metazoa</taxon>
        <taxon>Ecdysozoa</taxon>
        <taxon>Arthropoda</taxon>
        <taxon>Hexapoda</taxon>
        <taxon>Insecta</taxon>
        <taxon>Pterygota</taxon>
        <taxon>Neoptera</taxon>
        <taxon>Paraneoptera</taxon>
        <taxon>Psocodea</taxon>
        <taxon>Troctomorpha</taxon>
        <taxon>Phthiraptera</taxon>
        <taxon>Amblycera</taxon>
        <taxon>Menoponidae</taxon>
        <taxon>Menopon</taxon>
    </lineage>
</organism>
<dbReference type="SMART" id="SM00409">
    <property type="entry name" value="IG"/>
    <property type="match status" value="5"/>
</dbReference>
<dbReference type="Pfam" id="PF07679">
    <property type="entry name" value="I-set"/>
    <property type="match status" value="2"/>
</dbReference>
<dbReference type="InterPro" id="IPR007110">
    <property type="entry name" value="Ig-like_dom"/>
</dbReference>
<evidence type="ECO:0000256" key="9">
    <source>
        <dbReference type="ARBA" id="ARBA00023136"/>
    </source>
</evidence>
<dbReference type="PANTHER" id="PTHR44170:SF6">
    <property type="entry name" value="CONTACTIN"/>
    <property type="match status" value="1"/>
</dbReference>
<keyword evidence="10" id="KW-1015">Disulfide bond</keyword>
<dbReference type="InterPro" id="IPR036179">
    <property type="entry name" value="Ig-like_dom_sf"/>
</dbReference>
<dbReference type="Pfam" id="PF13927">
    <property type="entry name" value="Ig_3"/>
    <property type="match status" value="3"/>
</dbReference>
<dbReference type="PROSITE" id="PS50853">
    <property type="entry name" value="FN3"/>
    <property type="match status" value="4"/>
</dbReference>
<feature type="domain" description="Fibronectin type-III" evidence="16">
    <location>
        <begin position="1052"/>
        <end position="1150"/>
    </location>
</feature>
<dbReference type="FunFam" id="2.60.40.10:FF:001529">
    <property type="entry name" value="Cell adhesion molecule"/>
    <property type="match status" value="1"/>
</dbReference>
<sequence length="1282" mass="144929">MNKIIVAVYAIIPTVFGQFNTNPFGHFQYPGGDPFNGGNSITNDPFNQQQFGNQQFGYNNPVGYDNRFSNVYNNPYSNVYRPGGYENVLRCPQYWVQFQQSCYRFIKSPIRAKNDARRNCQAYESDLVSINNVDEHGFIIYQLLWRDPQRRKWYTGIIQQGPNYWINEADGSPLANMENAFLPSNDNSYGRDAVVYSYSYKLERWGLEAVRGDEQLLYICEVPLDRVHYLPVDDRTHQYGIEVDDPEKIPRGPYFIKQPQDVVFDLSNLKTVNDATLSCFAGGYPTPTYEWFKEEYENDLSTARRIDPLTDPRYSLSGGNLIIHRPDQISDRGSYHCKATNKFGSIVSESVSLSFGFIDEFNLQRSSETGKKNWGHTMFCDPPNHYPEVTYKWTRDYFPNFVDEDRRVFVSKDGALYFSALQDIDKGNYSCTAQSKVSTAGRTGPFFGLDVIPNPNYQQLTFPLNFPKVFPEAPIAGKDIHLECVAFGYPVPSYTWSRKGAPLPKGAVTTNYNRVLILPQVSVEDQGEYVCRAFNDRAALENSVMVSIQAEPNFTIPLTDKHMDYQGELTWTCEAFGIPDVNYTWFKNGEILRPETLSPSERARYRIQDNVLTIKDLDSERDAAMYQCRASNQLRTKYSSAQLRVLFFKPSFKKRPLEPVTYAGEGGNVTIMCNPEAAPKPKFVWKKDNNVIGSGGRRRILENGNLIINRVSRDDEGLYTCTASNRYGVDESYGNLVVLRGPRLTEGLPPRIVTAVNENFTLHCEAVTDELLDTAFIWTHNGIRLHDKDRHQMRVVPDGNTLYIYNATFAEAGEYECIVKGAIGRISSRTTVVIQGPPGPPGGVEVAKISMQSATIQWTDGASNGRPISFYKISARTNWNSTWDNITGIIEARVIDRYTGRKEAVVEGVLSPWSIYEFRVAALNGLGLGPFSAPSPQYSTQTSSPHKAPANVGGGGGKIGDLTISWTPLPPQDQNAPGIYYKIFWRRQGTHREYEFQELKEYGNVGYAVVRIPKEYYYTKYEVKVQAINDIGRGPESPVTVIYSAEDMPQVAPQFVASVSYNSTALNVSWSPISEERELVRGKLIGYRLKYWKKDEIEERSVYYLNRDTRPWSLIVGLQPDTYYYVRVMAYNNAGEGPESIRYLERTYRKAPQKPPSSVHVTGINPSTIRVVWRYVAPSSDEEPLSGYKVRVWEVDQDMATANDTIVPIGSKLEAYIDNLAPGKQYHLRVLAFSLGGDGRMSSPAHTFQMGPTLSDRNGESALSPGATLLATVFAFSLISWL</sequence>
<evidence type="ECO:0000259" key="15">
    <source>
        <dbReference type="PROSITE" id="PS50835"/>
    </source>
</evidence>
<accession>A0AAW2HFA1</accession>
<keyword evidence="3" id="KW-1003">Cell membrane</keyword>
<dbReference type="InterPro" id="IPR013098">
    <property type="entry name" value="Ig_I-set"/>
</dbReference>
<keyword evidence="7" id="KW-0130">Cell adhesion</keyword>
<dbReference type="GO" id="GO:0061343">
    <property type="term" value="P:cell adhesion involved in heart morphogenesis"/>
    <property type="evidence" value="ECO:0007669"/>
    <property type="project" value="UniProtKB-ARBA"/>
</dbReference>
<dbReference type="InterPro" id="IPR016186">
    <property type="entry name" value="C-type_lectin-like/link_sf"/>
</dbReference>
<evidence type="ECO:0000256" key="3">
    <source>
        <dbReference type="ARBA" id="ARBA00022475"/>
    </source>
</evidence>
<evidence type="ECO:0000256" key="14">
    <source>
        <dbReference type="ARBA" id="ARBA00060461"/>
    </source>
</evidence>
<dbReference type="SMART" id="SM00408">
    <property type="entry name" value="IGc2"/>
    <property type="match status" value="5"/>
</dbReference>
<evidence type="ECO:0000256" key="10">
    <source>
        <dbReference type="ARBA" id="ARBA00023157"/>
    </source>
</evidence>
<dbReference type="Gene3D" id="3.10.100.10">
    <property type="entry name" value="Mannose-Binding Protein A, subunit A"/>
    <property type="match status" value="1"/>
</dbReference>
<feature type="domain" description="Ig-like" evidence="15">
    <location>
        <begin position="370"/>
        <end position="443"/>
    </location>
</feature>
<dbReference type="SUPFAM" id="SSF56436">
    <property type="entry name" value="C-type lectin-like"/>
    <property type="match status" value="1"/>
</dbReference>
<dbReference type="InterPro" id="IPR003598">
    <property type="entry name" value="Ig_sub2"/>
</dbReference>
<dbReference type="GO" id="GO:0019991">
    <property type="term" value="P:septate junction assembly"/>
    <property type="evidence" value="ECO:0007669"/>
    <property type="project" value="UniProtKB-ARBA"/>
</dbReference>
<dbReference type="PROSITE" id="PS50835">
    <property type="entry name" value="IG_LIKE"/>
    <property type="match status" value="6"/>
</dbReference>
<dbReference type="FunFam" id="2.60.40.10:FF:000064">
    <property type="entry name" value="Contactin 1"/>
    <property type="match status" value="1"/>
</dbReference>
<dbReference type="SMART" id="SM00034">
    <property type="entry name" value="CLECT"/>
    <property type="match status" value="1"/>
</dbReference>
<evidence type="ECO:0000256" key="11">
    <source>
        <dbReference type="ARBA" id="ARBA00023180"/>
    </source>
</evidence>
<dbReference type="Pfam" id="PF00041">
    <property type="entry name" value="fn3"/>
    <property type="match status" value="4"/>
</dbReference>
<dbReference type="FunFam" id="2.60.40.10:FF:000035">
    <property type="entry name" value="Contactin 1"/>
    <property type="match status" value="1"/>
</dbReference>
<feature type="domain" description="Fibronectin type-III" evidence="16">
    <location>
        <begin position="840"/>
        <end position="943"/>
    </location>
</feature>
<proteinExistence type="inferred from homology"/>
<feature type="domain" description="Ig-like" evidence="15">
    <location>
        <begin position="467"/>
        <end position="547"/>
    </location>
</feature>
<dbReference type="SMART" id="SM00060">
    <property type="entry name" value="FN3"/>
    <property type="match status" value="4"/>
</dbReference>
<reference evidence="17" key="1">
    <citation type="journal article" date="2024" name="Gigascience">
        <title>Chromosome-level genome of the poultry shaft louse Menopon gallinae provides insight into the host-switching and adaptive evolution of parasitic lice.</title>
        <authorList>
            <person name="Xu Y."/>
            <person name="Ma L."/>
            <person name="Liu S."/>
            <person name="Liang Y."/>
            <person name="Liu Q."/>
            <person name="He Z."/>
            <person name="Tian L."/>
            <person name="Duan Y."/>
            <person name="Cai W."/>
            <person name="Li H."/>
            <person name="Song F."/>
        </authorList>
    </citation>
    <scope>NUCLEOTIDE SEQUENCE</scope>
    <source>
        <strain evidence="17">Cailab_2023a</strain>
    </source>
</reference>
<feature type="domain" description="Fibronectin type-III" evidence="16">
    <location>
        <begin position="1155"/>
        <end position="1253"/>
    </location>
</feature>
<dbReference type="GO" id="GO:0098609">
    <property type="term" value="P:cell-cell adhesion"/>
    <property type="evidence" value="ECO:0007669"/>
    <property type="project" value="TreeGrafter"/>
</dbReference>
<dbReference type="InterPro" id="IPR036116">
    <property type="entry name" value="FN3_sf"/>
</dbReference>
<keyword evidence="9" id="KW-0472">Membrane</keyword>
<protein>
    <recommendedName>
        <fullName evidence="18">Contactin</fullName>
    </recommendedName>
</protein>
<dbReference type="SUPFAM" id="SSF48726">
    <property type="entry name" value="Immunoglobulin"/>
    <property type="match status" value="6"/>
</dbReference>
<evidence type="ECO:0008006" key="18">
    <source>
        <dbReference type="Google" id="ProtNLM"/>
    </source>
</evidence>
<dbReference type="InterPro" id="IPR003599">
    <property type="entry name" value="Ig_sub"/>
</dbReference>
<feature type="domain" description="Ig-like" evidence="15">
    <location>
        <begin position="253"/>
        <end position="354"/>
    </location>
</feature>
<keyword evidence="4" id="KW-0336">GPI-anchor</keyword>
<evidence type="ECO:0000259" key="16">
    <source>
        <dbReference type="PROSITE" id="PS50853"/>
    </source>
</evidence>
<dbReference type="EMBL" id="JARGDH010000005">
    <property type="protein sequence ID" value="KAL0268356.1"/>
    <property type="molecule type" value="Genomic_DNA"/>
</dbReference>
<dbReference type="GO" id="GO:0008366">
    <property type="term" value="P:axon ensheathment"/>
    <property type="evidence" value="ECO:0007669"/>
    <property type="project" value="UniProtKB-ARBA"/>
</dbReference>
<dbReference type="CDD" id="cd00063">
    <property type="entry name" value="FN3"/>
    <property type="match status" value="4"/>
</dbReference>
<dbReference type="Gene3D" id="2.60.40.10">
    <property type="entry name" value="Immunoglobulins"/>
    <property type="match status" value="10"/>
</dbReference>
<evidence type="ECO:0000256" key="2">
    <source>
        <dbReference type="ARBA" id="ARBA00009812"/>
    </source>
</evidence>
<dbReference type="InterPro" id="IPR016187">
    <property type="entry name" value="CTDL_fold"/>
</dbReference>
<comment type="similarity">
    <text evidence="2">Belongs to the immunoglobulin superfamily. Contactin family.</text>
</comment>
<dbReference type="PANTHER" id="PTHR44170">
    <property type="entry name" value="PROTEIN SIDEKICK"/>
    <property type="match status" value="1"/>
</dbReference>
<dbReference type="SUPFAM" id="SSF49265">
    <property type="entry name" value="Fibronectin type III"/>
    <property type="match status" value="2"/>
</dbReference>
<dbReference type="FunFam" id="2.60.40.10:FF:000047">
    <property type="entry name" value="Contactin 1"/>
    <property type="match status" value="1"/>
</dbReference>
<evidence type="ECO:0000256" key="12">
    <source>
        <dbReference type="ARBA" id="ARBA00023288"/>
    </source>
</evidence>
<dbReference type="InterPro" id="IPR003961">
    <property type="entry name" value="FN3_dom"/>
</dbReference>
<feature type="domain" description="Ig-like" evidence="15">
    <location>
        <begin position="742"/>
        <end position="833"/>
    </location>
</feature>
<dbReference type="FunFam" id="2.60.40.10:FF:000032">
    <property type="entry name" value="palladin isoform X1"/>
    <property type="match status" value="1"/>
</dbReference>
<evidence type="ECO:0000256" key="1">
    <source>
        <dbReference type="ARBA" id="ARBA00004609"/>
    </source>
</evidence>
<dbReference type="GO" id="GO:0005886">
    <property type="term" value="C:plasma membrane"/>
    <property type="evidence" value="ECO:0007669"/>
    <property type="project" value="UniProtKB-SubCell"/>
</dbReference>
<evidence type="ECO:0000256" key="13">
    <source>
        <dbReference type="ARBA" id="ARBA00023319"/>
    </source>
</evidence>
<dbReference type="CDD" id="cd00037">
    <property type="entry name" value="CLECT"/>
    <property type="match status" value="1"/>
</dbReference>
<evidence type="ECO:0000256" key="8">
    <source>
        <dbReference type="ARBA" id="ARBA00022949"/>
    </source>
</evidence>
<comment type="subcellular location">
    <subcellularLocation>
        <location evidence="14">Cell junction</location>
        <location evidence="14">Septate junction</location>
    </subcellularLocation>
    <subcellularLocation>
        <location evidence="1">Cell membrane</location>
        <topology evidence="1">Lipid-anchor</topology>
        <topology evidence="1">GPI-anchor</topology>
    </subcellularLocation>
</comment>